<dbReference type="AlphaFoldDB" id="A0A1I0JFE5"/>
<dbReference type="EMBL" id="FOHT01000041">
    <property type="protein sequence ID" value="SEU07990.1"/>
    <property type="molecule type" value="Genomic_DNA"/>
</dbReference>
<evidence type="ECO:0000313" key="1">
    <source>
        <dbReference type="EMBL" id="SEU07990.1"/>
    </source>
</evidence>
<evidence type="ECO:0000313" key="2">
    <source>
        <dbReference type="Proteomes" id="UP000181981"/>
    </source>
</evidence>
<name>A0A1I0JFE5_9BACT</name>
<dbReference type="Proteomes" id="UP000181981">
    <property type="component" value="Unassembled WGS sequence"/>
</dbReference>
<sequence length="51" mass="5951">MHHYWHLIDKATTNVNYFGPSNIGFALLYLHLLRQSYKPLNTCGNNISPFE</sequence>
<accession>A0A1I0JFE5</accession>
<proteinExistence type="predicted"/>
<protein>
    <submittedName>
        <fullName evidence="1">Uncharacterized protein</fullName>
    </submittedName>
</protein>
<reference evidence="1 2" key="1">
    <citation type="submission" date="2016-10" db="EMBL/GenBank/DDBJ databases">
        <authorList>
            <person name="de Groot N.N."/>
        </authorList>
    </citation>
    <scope>NUCLEOTIDE SEQUENCE [LARGE SCALE GENOMIC DNA]</scope>
    <source>
        <strain evidence="1 2">DSM 25947</strain>
    </source>
</reference>
<organism evidence="1 2">
    <name type="scientific">Draconibacterium orientale</name>
    <dbReference type="NCBI Taxonomy" id="1168034"/>
    <lineage>
        <taxon>Bacteria</taxon>
        <taxon>Pseudomonadati</taxon>
        <taxon>Bacteroidota</taxon>
        <taxon>Bacteroidia</taxon>
        <taxon>Marinilabiliales</taxon>
        <taxon>Prolixibacteraceae</taxon>
        <taxon>Draconibacterium</taxon>
    </lineage>
</organism>
<gene>
    <name evidence="1" type="ORF">SAMN05444285_1413</name>
</gene>